<evidence type="ECO:0000256" key="4">
    <source>
        <dbReference type="ARBA" id="ARBA00022630"/>
    </source>
</evidence>
<dbReference type="Pfam" id="PF13738">
    <property type="entry name" value="Pyr_redox_3"/>
    <property type="match status" value="1"/>
</dbReference>
<organism evidence="11">
    <name type="scientific">Coffea canephora</name>
    <name type="common">Robusta coffee</name>
    <dbReference type="NCBI Taxonomy" id="49390"/>
    <lineage>
        <taxon>Eukaryota</taxon>
        <taxon>Viridiplantae</taxon>
        <taxon>Streptophyta</taxon>
        <taxon>Embryophyta</taxon>
        <taxon>Tracheophyta</taxon>
        <taxon>Spermatophyta</taxon>
        <taxon>Magnoliopsida</taxon>
        <taxon>eudicotyledons</taxon>
        <taxon>Gunneridae</taxon>
        <taxon>Pentapetalae</taxon>
        <taxon>asterids</taxon>
        <taxon>lamiids</taxon>
        <taxon>Gentianales</taxon>
        <taxon>Rubiaceae</taxon>
        <taxon>Ixoroideae</taxon>
        <taxon>Gardenieae complex</taxon>
        <taxon>Bertiereae - Coffeeae clade</taxon>
        <taxon>Coffeeae</taxon>
        <taxon>Coffea</taxon>
    </lineage>
</organism>
<proteinExistence type="inferred from homology"/>
<keyword evidence="4" id="KW-0285">Flavoprotein</keyword>
<dbReference type="GO" id="GO:0050660">
    <property type="term" value="F:flavin adenine dinucleotide binding"/>
    <property type="evidence" value="ECO:0007669"/>
    <property type="project" value="TreeGrafter"/>
</dbReference>
<comment type="pathway">
    <text evidence="2">Plant hormone metabolism; auxin biosynthesis.</text>
</comment>
<dbReference type="AlphaFoldDB" id="I6M4F6"/>
<evidence type="ECO:0000256" key="1">
    <source>
        <dbReference type="ARBA" id="ARBA00001974"/>
    </source>
</evidence>
<name>I6M4F6_COFCA</name>
<evidence type="ECO:0000256" key="5">
    <source>
        <dbReference type="ARBA" id="ARBA00022827"/>
    </source>
</evidence>
<dbReference type="EC" id="1.14.13.168" evidence="9"/>
<comment type="similarity">
    <text evidence="3">Belongs to the FMO family.</text>
</comment>
<keyword evidence="6" id="KW-0521">NADP</keyword>
<evidence type="ECO:0000256" key="6">
    <source>
        <dbReference type="ARBA" id="ARBA00022857"/>
    </source>
</evidence>
<evidence type="ECO:0000256" key="8">
    <source>
        <dbReference type="ARBA" id="ARBA00023070"/>
    </source>
</evidence>
<evidence type="ECO:0000256" key="10">
    <source>
        <dbReference type="ARBA" id="ARBA00047707"/>
    </source>
</evidence>
<dbReference type="PANTHER" id="PTHR43539">
    <property type="entry name" value="FLAVIN-BINDING MONOOXYGENASE-LIKE PROTEIN (AFU_ORTHOLOGUE AFUA_4G09220)"/>
    <property type="match status" value="1"/>
</dbReference>
<evidence type="ECO:0000256" key="9">
    <source>
        <dbReference type="ARBA" id="ARBA00039148"/>
    </source>
</evidence>
<gene>
    <name evidence="11" type="ORF">111018.7</name>
</gene>
<evidence type="ECO:0000256" key="7">
    <source>
        <dbReference type="ARBA" id="ARBA00023002"/>
    </source>
</evidence>
<dbReference type="SUPFAM" id="SSF51905">
    <property type="entry name" value="FAD/NAD(P)-binding domain"/>
    <property type="match status" value="1"/>
</dbReference>
<dbReference type="GO" id="GO:0009851">
    <property type="term" value="P:auxin biosynthetic process"/>
    <property type="evidence" value="ECO:0007669"/>
    <property type="project" value="UniProtKB-KW"/>
</dbReference>
<keyword evidence="8" id="KW-0073">Auxin biosynthesis</keyword>
<reference evidence="11" key="1">
    <citation type="submission" date="2010-07" db="EMBL/GenBank/DDBJ databases">
        <title>Genome microstructure conservation at the ovate locus between coffee and grapevine.</title>
        <authorList>
            <person name="Crouzillat D."/>
            <person name="Guyot R."/>
            <person name="Tranchant C."/>
            <person name="de Kochko A."/>
            <person name="Rigoreau M."/>
        </authorList>
    </citation>
    <scope>NUCLEOTIDE SEQUENCE</scope>
</reference>
<comment type="cofactor">
    <cofactor evidence="1">
        <name>FAD</name>
        <dbReference type="ChEBI" id="CHEBI:57692"/>
    </cofactor>
</comment>
<accession>I6M4F6</accession>
<dbReference type="InterPro" id="IPR050982">
    <property type="entry name" value="Auxin_biosynth/cation_transpt"/>
</dbReference>
<protein>
    <recommendedName>
        <fullName evidence="9">indole-3-pyruvate monooxygenase</fullName>
        <ecNumber evidence="9">1.14.13.168</ecNumber>
    </recommendedName>
</protein>
<sequence>MLVPVFGQEVQSVTYESSVGIWCAETSEFKFMCRWLIIATGENAVPAIPDIAGLGGFQGRLLHSSNYTNGAEFKGSKILAVGCGNSGMEVSLDLCNRGAQVSLVVRDKDVQVIRFISRLPIVPKGALIFTLSMKLLKWFPLSSKTSGYFLILCSELILGNTNRLGIDRPKAGPLELKIAAGKTPVLDVGAIA</sequence>
<dbReference type="PANTHER" id="PTHR43539:SF56">
    <property type="entry name" value="EXPRESSED PROTEIN"/>
    <property type="match status" value="1"/>
</dbReference>
<dbReference type="Gene3D" id="3.50.50.60">
    <property type="entry name" value="FAD/NAD(P)-binding domain"/>
    <property type="match status" value="1"/>
</dbReference>
<keyword evidence="7" id="KW-0560">Oxidoreductase</keyword>
<comment type="catalytic activity">
    <reaction evidence="10">
        <text>indole-3-pyruvate + NADPH + O2 + H(+) = (indol-3-yl)acetate + CO2 + NADP(+) + H2O</text>
        <dbReference type="Rhea" id="RHEA:34331"/>
        <dbReference type="ChEBI" id="CHEBI:15377"/>
        <dbReference type="ChEBI" id="CHEBI:15378"/>
        <dbReference type="ChEBI" id="CHEBI:15379"/>
        <dbReference type="ChEBI" id="CHEBI:16526"/>
        <dbReference type="ChEBI" id="CHEBI:17640"/>
        <dbReference type="ChEBI" id="CHEBI:30854"/>
        <dbReference type="ChEBI" id="CHEBI:57783"/>
        <dbReference type="ChEBI" id="CHEBI:58349"/>
        <dbReference type="EC" id="1.14.13.168"/>
    </reaction>
</comment>
<evidence type="ECO:0000256" key="3">
    <source>
        <dbReference type="ARBA" id="ARBA00009183"/>
    </source>
</evidence>
<keyword evidence="5" id="KW-0274">FAD</keyword>
<evidence type="ECO:0000313" key="11">
    <source>
        <dbReference type="EMBL" id="AEI98620.1"/>
    </source>
</evidence>
<dbReference type="EMBL" id="HM635075">
    <property type="protein sequence ID" value="AEI98620.1"/>
    <property type="molecule type" value="Genomic_DNA"/>
</dbReference>
<dbReference type="GO" id="GO:0103075">
    <property type="term" value="F:indole-3-pyruvate monooxygenase activity"/>
    <property type="evidence" value="ECO:0007669"/>
    <property type="project" value="UniProtKB-EC"/>
</dbReference>
<evidence type="ECO:0000256" key="2">
    <source>
        <dbReference type="ARBA" id="ARBA00004814"/>
    </source>
</evidence>
<dbReference type="InterPro" id="IPR036188">
    <property type="entry name" value="FAD/NAD-bd_sf"/>
</dbReference>